<sequence length="97" mass="11266">MHRYRYTNLGKSDLYGKVFSFSLSDYRNLTCKLNPLVAPSGTIIKIRMEQTNKFEENGASTFDQKLIRKKLTRLVYQSLYVVIKIEDSRSRNIGIAI</sequence>
<dbReference type="Proteomes" id="UP000247702">
    <property type="component" value="Unassembled WGS sequence"/>
</dbReference>
<protein>
    <submittedName>
        <fullName evidence="1">Uncharacterized protein</fullName>
    </submittedName>
</protein>
<name>A0A2Z6QMZ4_9GLOM</name>
<comment type="caution">
    <text evidence="1">The sequence shown here is derived from an EMBL/GenBank/DDBJ whole genome shotgun (WGS) entry which is preliminary data.</text>
</comment>
<dbReference type="AlphaFoldDB" id="A0A2Z6QMZ4"/>
<organism evidence="1 2">
    <name type="scientific">Rhizophagus clarus</name>
    <dbReference type="NCBI Taxonomy" id="94130"/>
    <lineage>
        <taxon>Eukaryota</taxon>
        <taxon>Fungi</taxon>
        <taxon>Fungi incertae sedis</taxon>
        <taxon>Mucoromycota</taxon>
        <taxon>Glomeromycotina</taxon>
        <taxon>Glomeromycetes</taxon>
        <taxon>Glomerales</taxon>
        <taxon>Glomeraceae</taxon>
        <taxon>Rhizophagus</taxon>
    </lineage>
</organism>
<gene>
    <name evidence="1" type="ORF">RclHR1_01870015</name>
</gene>
<keyword evidence="2" id="KW-1185">Reference proteome</keyword>
<proteinExistence type="predicted"/>
<reference evidence="1 2" key="1">
    <citation type="submission" date="2017-11" db="EMBL/GenBank/DDBJ databases">
        <title>The genome of Rhizophagus clarus HR1 reveals common genetic basis of auxotrophy among arbuscular mycorrhizal fungi.</title>
        <authorList>
            <person name="Kobayashi Y."/>
        </authorList>
    </citation>
    <scope>NUCLEOTIDE SEQUENCE [LARGE SCALE GENOMIC DNA]</scope>
    <source>
        <strain evidence="1 2">HR1</strain>
    </source>
</reference>
<dbReference type="EMBL" id="BEXD01000968">
    <property type="protein sequence ID" value="GBB91420.1"/>
    <property type="molecule type" value="Genomic_DNA"/>
</dbReference>
<evidence type="ECO:0000313" key="2">
    <source>
        <dbReference type="Proteomes" id="UP000247702"/>
    </source>
</evidence>
<accession>A0A2Z6QMZ4</accession>
<evidence type="ECO:0000313" key="1">
    <source>
        <dbReference type="EMBL" id="GBB91420.1"/>
    </source>
</evidence>